<keyword evidence="14" id="KW-0808">Transferase</keyword>
<dbReference type="AlphaFoldDB" id="A0A2T0BEW3"/>
<feature type="domain" description="Penicillin-binding protein transpeptidase" evidence="12">
    <location>
        <begin position="423"/>
        <end position="634"/>
    </location>
</feature>
<keyword evidence="4" id="KW-1003">Cell membrane</keyword>
<dbReference type="GO" id="GO:0016757">
    <property type="term" value="F:glycosyltransferase activity"/>
    <property type="evidence" value="ECO:0007669"/>
    <property type="project" value="UniProtKB-KW"/>
</dbReference>
<evidence type="ECO:0000256" key="11">
    <source>
        <dbReference type="SAM" id="Phobius"/>
    </source>
</evidence>
<dbReference type="GO" id="GO:0071972">
    <property type="term" value="F:peptidoglycan L,D-transpeptidase activity"/>
    <property type="evidence" value="ECO:0007669"/>
    <property type="project" value="TreeGrafter"/>
</dbReference>
<gene>
    <name evidence="14" type="primary">ftsI</name>
    <name evidence="14" type="ORF">CLVI_17810</name>
</gene>
<dbReference type="InterPro" id="IPR036138">
    <property type="entry name" value="PBP_dimer_sf"/>
</dbReference>
<evidence type="ECO:0000256" key="2">
    <source>
        <dbReference type="ARBA" id="ARBA00004236"/>
    </source>
</evidence>
<dbReference type="InterPro" id="IPR001460">
    <property type="entry name" value="PCN-bd_Tpept"/>
</dbReference>
<evidence type="ECO:0000313" key="15">
    <source>
        <dbReference type="Proteomes" id="UP000239471"/>
    </source>
</evidence>
<keyword evidence="8 11" id="KW-1133">Transmembrane helix</keyword>
<evidence type="ECO:0000256" key="3">
    <source>
        <dbReference type="ARBA" id="ARBA00007171"/>
    </source>
</evidence>
<dbReference type="EC" id="2.4.1.129" evidence="14"/>
<dbReference type="InterPro" id="IPR012338">
    <property type="entry name" value="Beta-lactam/transpept-like"/>
</dbReference>
<protein>
    <submittedName>
        <fullName evidence="14">Peptidoglycan synthase FtsI</fullName>
        <ecNumber evidence="14">2.4.1.129</ecNumber>
    </submittedName>
</protein>
<keyword evidence="10" id="KW-0961">Cell wall biogenesis/degradation</keyword>
<dbReference type="GO" id="GO:0008360">
    <property type="term" value="P:regulation of cell shape"/>
    <property type="evidence" value="ECO:0007669"/>
    <property type="project" value="UniProtKB-KW"/>
</dbReference>
<proteinExistence type="inferred from homology"/>
<dbReference type="InterPro" id="IPR050515">
    <property type="entry name" value="Beta-lactam/transpept"/>
</dbReference>
<feature type="domain" description="Penicillin-binding protein dimerisation" evidence="13">
    <location>
        <begin position="58"/>
        <end position="131"/>
    </location>
</feature>
<dbReference type="GO" id="GO:0009252">
    <property type="term" value="P:peptidoglycan biosynthetic process"/>
    <property type="evidence" value="ECO:0007669"/>
    <property type="project" value="UniProtKB-KW"/>
</dbReference>
<feature type="domain" description="Penicillin-binding protein transpeptidase" evidence="12">
    <location>
        <begin position="788"/>
        <end position="941"/>
    </location>
</feature>
<dbReference type="OrthoDB" id="9757901at2"/>
<evidence type="ECO:0000256" key="6">
    <source>
        <dbReference type="ARBA" id="ARBA00022960"/>
    </source>
</evidence>
<organism evidence="14 15">
    <name type="scientific">Clostridium vincentii</name>
    <dbReference type="NCBI Taxonomy" id="52704"/>
    <lineage>
        <taxon>Bacteria</taxon>
        <taxon>Bacillati</taxon>
        <taxon>Bacillota</taxon>
        <taxon>Clostridia</taxon>
        <taxon>Eubacteriales</taxon>
        <taxon>Clostridiaceae</taxon>
        <taxon>Clostridium</taxon>
    </lineage>
</organism>
<dbReference type="Pfam" id="PF00905">
    <property type="entry name" value="Transpeptidase"/>
    <property type="match status" value="2"/>
</dbReference>
<evidence type="ECO:0000259" key="12">
    <source>
        <dbReference type="Pfam" id="PF00905"/>
    </source>
</evidence>
<dbReference type="Gene3D" id="3.40.710.10">
    <property type="entry name" value="DD-peptidase/beta-lactamase superfamily"/>
    <property type="match status" value="2"/>
</dbReference>
<dbReference type="Gene3D" id="3.90.1310.10">
    <property type="entry name" value="Penicillin-binding protein 2a (Domain 2)"/>
    <property type="match status" value="2"/>
</dbReference>
<keyword evidence="15" id="KW-1185">Reference proteome</keyword>
<feature type="transmembrane region" description="Helical" evidence="11">
    <location>
        <begin position="15"/>
        <end position="35"/>
    </location>
</feature>
<evidence type="ECO:0000256" key="10">
    <source>
        <dbReference type="ARBA" id="ARBA00023316"/>
    </source>
</evidence>
<dbReference type="GO" id="GO:0008658">
    <property type="term" value="F:penicillin binding"/>
    <property type="evidence" value="ECO:0007669"/>
    <property type="project" value="InterPro"/>
</dbReference>
<dbReference type="Proteomes" id="UP000239471">
    <property type="component" value="Unassembled WGS sequence"/>
</dbReference>
<comment type="subcellular location">
    <subcellularLocation>
        <location evidence="2">Cell membrane</location>
    </subcellularLocation>
    <subcellularLocation>
        <location evidence="1">Membrane</location>
        <topology evidence="1">Single-pass membrane protein</topology>
    </subcellularLocation>
</comment>
<reference evidence="14 15" key="1">
    <citation type="submission" date="2018-03" db="EMBL/GenBank/DDBJ databases">
        <title>Genome sequence of Clostridium vincentii DSM 10228.</title>
        <authorList>
            <person name="Poehlein A."/>
            <person name="Daniel R."/>
        </authorList>
    </citation>
    <scope>NUCLEOTIDE SEQUENCE [LARGE SCALE GENOMIC DNA]</scope>
    <source>
        <strain evidence="14 15">DSM 10228</strain>
    </source>
</reference>
<name>A0A2T0BEW3_9CLOT</name>
<feature type="domain" description="Penicillin-binding protein dimerisation" evidence="13">
    <location>
        <begin position="208"/>
        <end position="372"/>
    </location>
</feature>
<keyword evidence="9 11" id="KW-0472">Membrane</keyword>
<evidence type="ECO:0000256" key="8">
    <source>
        <dbReference type="ARBA" id="ARBA00022989"/>
    </source>
</evidence>
<comment type="caution">
    <text evidence="14">The sequence shown here is derived from an EMBL/GenBank/DDBJ whole genome shotgun (WGS) entry which is preliminary data.</text>
</comment>
<evidence type="ECO:0000259" key="13">
    <source>
        <dbReference type="Pfam" id="PF03717"/>
    </source>
</evidence>
<accession>A0A2T0BEW3</accession>
<dbReference type="SUPFAM" id="SSF56519">
    <property type="entry name" value="Penicillin binding protein dimerisation domain"/>
    <property type="match status" value="1"/>
</dbReference>
<evidence type="ECO:0000256" key="4">
    <source>
        <dbReference type="ARBA" id="ARBA00022475"/>
    </source>
</evidence>
<evidence type="ECO:0000313" key="14">
    <source>
        <dbReference type="EMBL" id="PRR82441.1"/>
    </source>
</evidence>
<dbReference type="InterPro" id="IPR005311">
    <property type="entry name" value="PBP_dimer"/>
</dbReference>
<dbReference type="PANTHER" id="PTHR30627">
    <property type="entry name" value="PEPTIDOGLYCAN D,D-TRANSPEPTIDASE"/>
    <property type="match status" value="1"/>
</dbReference>
<evidence type="ECO:0000256" key="7">
    <source>
        <dbReference type="ARBA" id="ARBA00022984"/>
    </source>
</evidence>
<keyword evidence="6" id="KW-0133">Cell shape</keyword>
<dbReference type="RefSeq" id="WP_106059758.1">
    <property type="nucleotide sequence ID" value="NZ_PVXQ01000016.1"/>
</dbReference>
<dbReference type="Pfam" id="PF03717">
    <property type="entry name" value="PBP_dimer"/>
    <property type="match status" value="2"/>
</dbReference>
<dbReference type="EMBL" id="PVXQ01000016">
    <property type="protein sequence ID" value="PRR82441.1"/>
    <property type="molecule type" value="Genomic_DNA"/>
</dbReference>
<evidence type="ECO:0000256" key="5">
    <source>
        <dbReference type="ARBA" id="ARBA00022692"/>
    </source>
</evidence>
<dbReference type="GO" id="GO:0071555">
    <property type="term" value="P:cell wall organization"/>
    <property type="evidence" value="ECO:0007669"/>
    <property type="project" value="UniProtKB-KW"/>
</dbReference>
<keyword evidence="7" id="KW-0573">Peptidoglycan synthesis</keyword>
<sequence>MIVSREKKKKKPSRYTTFIVIMSLIFTIMIIKLIYIQIYKHEDYQDQANTTATKFISEKAPRGIIYDQNGNILATNTQTYAMTYTSTTEADTAFYKTVDGFLEILAQTGESVQDELILQLNDKNEPYLNFKGTTSSAQEAEEIRFKRDRGLNEDIEEELYGTDIEDLSDTQISAVNEELLKISSKDVFYYLVKSYDLISLINPEPTEENSTEYEEKLKEYKAKVKQYDAMTDEEITSILAETYSYSQLRNYMMIKDAIKMQSFKGFKSVTLAKNIEENTAFIIYQKLNDLPGIDVTREPTRTYPYGVLASSAIGYISSIDKTNEELYDLRGYDASTDLIGVAGIESAFEDQLKGVKGGTTVKVNSKGRVTETLFELESYPGSNVHLTIDKNVQYAAEQALADTMAEIRTNSDGGNTFSGANRGAVVAVEVNTGRVLASVSYPNYDPNIFAVSGQLTTAQNQQYFSPDLDTFGTNLINSKGLNKTVDELFPMSDGIRTDPNDLYPRSFYNYATQGFVQPGSTFKPMTALAGIESGAIDATTTIEDKGIFNEHSDVFGKDFGPKCWIYAQSHGNHGTIGVEKALEVSCNYYFYEVAFRLYQQAGSSTEALDSLAKYAWRFGLGTDPDGEQKPSTGIEIEENFGQVYNFKSFKNKSIVYAKFEIRDFLEAGVYNNGTNFVPVDYSDSEDDSENLKEAKTALKAKITDRFNAIGIGDEESNPDEYAKIILDDVKKILELSPKYEENVKSYESSGKGTVDIDAQAKIVARVIATYVTSDKRTEILSPAQEVYAAIGQSINAFTPMQLAQYISTLSNGGTRYKLHYVDKVTDPDGELIKEYIPEVLDKIEIKDSTLQAIKNGMSKVNNDEDGTASTAWDGFPTSIQTAGKTGTADFGDGEKQYEVGRAPFATYISFAPVDNPEIAVVTVVYDGGHGGYVAPVARAVYEAYFKERILQSDPNYASKSPSFQKYVVGVKPDNKINK</sequence>
<evidence type="ECO:0000256" key="9">
    <source>
        <dbReference type="ARBA" id="ARBA00023136"/>
    </source>
</evidence>
<dbReference type="GO" id="GO:0005886">
    <property type="term" value="C:plasma membrane"/>
    <property type="evidence" value="ECO:0007669"/>
    <property type="project" value="UniProtKB-SubCell"/>
</dbReference>
<dbReference type="SUPFAM" id="SSF56601">
    <property type="entry name" value="beta-lactamase/transpeptidase-like"/>
    <property type="match status" value="1"/>
</dbReference>
<keyword evidence="5 11" id="KW-0812">Transmembrane</keyword>
<dbReference type="PANTHER" id="PTHR30627:SF2">
    <property type="entry name" value="PEPTIDOGLYCAN D,D-TRANSPEPTIDASE MRDA"/>
    <property type="match status" value="1"/>
</dbReference>
<evidence type="ECO:0000256" key="1">
    <source>
        <dbReference type="ARBA" id="ARBA00004167"/>
    </source>
</evidence>
<comment type="similarity">
    <text evidence="3">Belongs to the transpeptidase family.</text>
</comment>
<keyword evidence="14" id="KW-0328">Glycosyltransferase</keyword>